<dbReference type="EMBL" id="AZHB01000011">
    <property type="protein sequence ID" value="OAA62952.1"/>
    <property type="molecule type" value="Genomic_DNA"/>
</dbReference>
<keyword evidence="7" id="KW-0862">Zinc</keyword>
<dbReference type="STRING" id="1081104.A0A162J2R0"/>
<feature type="signal peptide" evidence="11">
    <location>
        <begin position="1"/>
        <end position="17"/>
    </location>
</feature>
<name>A0A162J2R0_CORFA</name>
<organism evidence="13 14">
    <name type="scientific">Cordyceps fumosorosea (strain ARSEF 2679)</name>
    <name type="common">Isaria fumosorosea</name>
    <dbReference type="NCBI Taxonomy" id="1081104"/>
    <lineage>
        <taxon>Eukaryota</taxon>
        <taxon>Fungi</taxon>
        <taxon>Dikarya</taxon>
        <taxon>Ascomycota</taxon>
        <taxon>Pezizomycotina</taxon>
        <taxon>Sordariomycetes</taxon>
        <taxon>Hypocreomycetidae</taxon>
        <taxon>Hypocreales</taxon>
        <taxon>Cordycipitaceae</taxon>
        <taxon>Cordyceps</taxon>
    </lineage>
</organism>
<keyword evidence="14" id="KW-1185">Reference proteome</keyword>
<feature type="region of interest" description="Disordered" evidence="10">
    <location>
        <begin position="324"/>
        <end position="375"/>
    </location>
</feature>
<dbReference type="GO" id="GO:0008237">
    <property type="term" value="F:metallopeptidase activity"/>
    <property type="evidence" value="ECO:0007669"/>
    <property type="project" value="UniProtKB-KW"/>
</dbReference>
<keyword evidence="8 13" id="KW-0482">Metalloprotease</keyword>
<dbReference type="GO" id="GO:0006508">
    <property type="term" value="P:proteolysis"/>
    <property type="evidence" value="ECO:0007669"/>
    <property type="project" value="UniProtKB-KW"/>
</dbReference>
<dbReference type="CDD" id="cd04275">
    <property type="entry name" value="ZnMc_pappalysin_like"/>
    <property type="match status" value="1"/>
</dbReference>
<evidence type="ECO:0000256" key="4">
    <source>
        <dbReference type="ARBA" id="ARBA00022723"/>
    </source>
</evidence>
<keyword evidence="9" id="KW-1015">Disulfide bond</keyword>
<feature type="domain" description="Peptidase M43 pregnancy-associated plasma-A" evidence="12">
    <location>
        <begin position="154"/>
        <end position="311"/>
    </location>
</feature>
<proteinExistence type="inferred from homology"/>
<dbReference type="GO" id="GO:0046872">
    <property type="term" value="F:metal ion binding"/>
    <property type="evidence" value="ECO:0007669"/>
    <property type="project" value="UniProtKB-KW"/>
</dbReference>
<comment type="function">
    <text evidence="1">Secreted metalloproteinase that allows assimilation of proteinaceous substrates.</text>
</comment>
<evidence type="ECO:0000256" key="3">
    <source>
        <dbReference type="ARBA" id="ARBA00022670"/>
    </source>
</evidence>
<dbReference type="PANTHER" id="PTHR47466:SF1">
    <property type="entry name" value="METALLOPROTEASE MEP1 (AFU_ORTHOLOGUE AFUA_1G07730)-RELATED"/>
    <property type="match status" value="1"/>
</dbReference>
<dbReference type="InterPro" id="IPR008754">
    <property type="entry name" value="Peptidase_M43"/>
</dbReference>
<evidence type="ECO:0000256" key="5">
    <source>
        <dbReference type="ARBA" id="ARBA00022729"/>
    </source>
</evidence>
<protein>
    <submittedName>
        <fullName evidence="13">Metalloprotease MEP1-like protein</fullName>
    </submittedName>
</protein>
<dbReference type="Proteomes" id="UP000076744">
    <property type="component" value="Unassembled WGS sequence"/>
</dbReference>
<accession>A0A162J2R0</accession>
<feature type="compositionally biased region" description="Basic and acidic residues" evidence="10">
    <location>
        <begin position="335"/>
        <end position="375"/>
    </location>
</feature>
<evidence type="ECO:0000256" key="8">
    <source>
        <dbReference type="ARBA" id="ARBA00023049"/>
    </source>
</evidence>
<evidence type="ECO:0000259" key="12">
    <source>
        <dbReference type="Pfam" id="PF05572"/>
    </source>
</evidence>
<evidence type="ECO:0000256" key="1">
    <source>
        <dbReference type="ARBA" id="ARBA00003174"/>
    </source>
</evidence>
<keyword evidence="6" id="KW-0378">Hydrolase</keyword>
<evidence type="ECO:0000256" key="6">
    <source>
        <dbReference type="ARBA" id="ARBA00022801"/>
    </source>
</evidence>
<reference evidence="13 14" key="1">
    <citation type="journal article" date="2016" name="Genome Biol. Evol.">
        <title>Divergent and convergent evolution of fungal pathogenicity.</title>
        <authorList>
            <person name="Shang Y."/>
            <person name="Xiao G."/>
            <person name="Zheng P."/>
            <person name="Cen K."/>
            <person name="Zhan S."/>
            <person name="Wang C."/>
        </authorList>
    </citation>
    <scope>NUCLEOTIDE SEQUENCE [LARGE SCALE GENOMIC DNA]</scope>
    <source>
        <strain evidence="13 14">ARSEF 2679</strain>
    </source>
</reference>
<dbReference type="Gene3D" id="3.40.390.10">
    <property type="entry name" value="Collagenase (Catalytic Domain)"/>
    <property type="match status" value="1"/>
</dbReference>
<evidence type="ECO:0000313" key="13">
    <source>
        <dbReference type="EMBL" id="OAA62952.1"/>
    </source>
</evidence>
<dbReference type="OrthoDB" id="536211at2759"/>
<sequence>MKLSFALLGGLFALASAHQCGTKPNADIKALHASLAANNGTRRRDQYRRPAGEPFQIPTFFHVITCGNQTTPGFCNGTVTVGNLTYPRMQTVVSPKAVEDQLAALNTAYAPAGFSFVLNDTAFVPAPQWRDLEILGDAEKAMKTALRRGDYATLNVYVTPIAPDAEAGSIVGYATFPGRASKAAFARDGVVVDSATLPGVDKPPFNRGMTLVHEVGHWLSLLHTFEAPDDADDEDPLAGCRGPGDYMYDTPAEGTSATGCEIGRDTCTGSIEAENTWSMPGPDPIHNYMDYSYDACLYEFTPMQVERMAEVYVDVRINYVEGTFEGPGPDEELEREAQEKAAQEKAARKKAAQEKAARKKAAQDKFIDRRPLPSK</sequence>
<dbReference type="GeneID" id="30021120"/>
<evidence type="ECO:0000256" key="9">
    <source>
        <dbReference type="ARBA" id="ARBA00023157"/>
    </source>
</evidence>
<keyword evidence="5 11" id="KW-0732">Signal</keyword>
<evidence type="ECO:0000313" key="14">
    <source>
        <dbReference type="Proteomes" id="UP000076744"/>
    </source>
</evidence>
<comment type="similarity">
    <text evidence="2">Belongs to the peptidase M43B family.</text>
</comment>
<feature type="chain" id="PRO_5007835652" evidence="11">
    <location>
        <begin position="18"/>
        <end position="375"/>
    </location>
</feature>
<dbReference type="RefSeq" id="XP_018704159.1">
    <property type="nucleotide sequence ID" value="XM_018848433.1"/>
</dbReference>
<evidence type="ECO:0000256" key="2">
    <source>
        <dbReference type="ARBA" id="ARBA00008721"/>
    </source>
</evidence>
<keyword evidence="4" id="KW-0479">Metal-binding</keyword>
<gene>
    <name evidence="13" type="ORF">ISF_04828</name>
</gene>
<dbReference type="Pfam" id="PF05572">
    <property type="entry name" value="Peptidase_M43"/>
    <property type="match status" value="1"/>
</dbReference>
<keyword evidence="3 13" id="KW-0645">Protease</keyword>
<dbReference type="AlphaFoldDB" id="A0A162J2R0"/>
<evidence type="ECO:0000256" key="7">
    <source>
        <dbReference type="ARBA" id="ARBA00022833"/>
    </source>
</evidence>
<evidence type="ECO:0000256" key="11">
    <source>
        <dbReference type="SAM" id="SignalP"/>
    </source>
</evidence>
<evidence type="ECO:0000256" key="10">
    <source>
        <dbReference type="SAM" id="MobiDB-lite"/>
    </source>
</evidence>
<dbReference type="InterPro" id="IPR024079">
    <property type="entry name" value="MetalloPept_cat_dom_sf"/>
</dbReference>
<dbReference type="SUPFAM" id="SSF55486">
    <property type="entry name" value="Metalloproteases ('zincins'), catalytic domain"/>
    <property type="match status" value="1"/>
</dbReference>
<comment type="caution">
    <text evidence="13">The sequence shown here is derived from an EMBL/GenBank/DDBJ whole genome shotgun (WGS) entry which is preliminary data.</text>
</comment>
<dbReference type="PANTHER" id="PTHR47466">
    <property type="match status" value="1"/>
</dbReference>